<evidence type="ECO:0008006" key="3">
    <source>
        <dbReference type="Google" id="ProtNLM"/>
    </source>
</evidence>
<dbReference type="EMBL" id="JBFBVU010000014">
    <property type="protein sequence ID" value="MEV8467525.1"/>
    <property type="molecule type" value="Genomic_DNA"/>
</dbReference>
<name>A0ABV3L7H1_9RHOB</name>
<organism evidence="1 2">
    <name type="scientific">Meridianimarinicoccus marinus</name>
    <dbReference type="NCBI Taxonomy" id="3231483"/>
    <lineage>
        <taxon>Bacteria</taxon>
        <taxon>Pseudomonadati</taxon>
        <taxon>Pseudomonadota</taxon>
        <taxon>Alphaproteobacteria</taxon>
        <taxon>Rhodobacterales</taxon>
        <taxon>Paracoccaceae</taxon>
        <taxon>Meridianimarinicoccus</taxon>
    </lineage>
</organism>
<keyword evidence="2" id="KW-1185">Reference proteome</keyword>
<comment type="caution">
    <text evidence="1">The sequence shown here is derived from an EMBL/GenBank/DDBJ whole genome shotgun (WGS) entry which is preliminary data.</text>
</comment>
<dbReference type="RefSeq" id="WP_366193364.1">
    <property type="nucleotide sequence ID" value="NZ_JBFBVU010000014.1"/>
</dbReference>
<protein>
    <recommendedName>
        <fullName evidence="3">ABC transporter substrate-binding protein</fullName>
    </recommendedName>
</protein>
<reference evidence="1 2" key="1">
    <citation type="submission" date="2024-07" db="EMBL/GenBank/DDBJ databases">
        <authorList>
            <person name="Kang M."/>
        </authorList>
    </citation>
    <scope>NUCLEOTIDE SEQUENCE [LARGE SCALE GENOMIC DNA]</scope>
    <source>
        <strain evidence="1 2">DFM31</strain>
    </source>
</reference>
<proteinExistence type="predicted"/>
<gene>
    <name evidence="1" type="ORF">AB0T83_12125</name>
</gene>
<evidence type="ECO:0000313" key="2">
    <source>
        <dbReference type="Proteomes" id="UP001553161"/>
    </source>
</evidence>
<evidence type="ECO:0000313" key="1">
    <source>
        <dbReference type="EMBL" id="MEV8467525.1"/>
    </source>
</evidence>
<dbReference type="SUPFAM" id="SSF53850">
    <property type="entry name" value="Periplasmic binding protein-like II"/>
    <property type="match status" value="1"/>
</dbReference>
<dbReference type="Gene3D" id="3.40.190.10">
    <property type="entry name" value="Periplasmic binding protein-like II"/>
    <property type="match status" value="3"/>
</dbReference>
<accession>A0ABV3L7H1</accession>
<sequence>MMLAGMTWDHARAYDCLVAASERFAAERGTAISWKKRSLQAFADEPIEQIARAYDLVILDHPHVGQISASGCLLELPDFPDPAATSLGGSVESYIWNSKTWSYPIDAACQMAVVRADLGGAFPAHWEDVLEDAGRFSLVTPLLPVDAFDLMLSMLASRGEADLPVSPQAFCSEANGLFNLKVLKALFRMGPSEATDWNPIRVLELLSTSNDFAGSPALFGYINYARPGFRPHQLTYHNLPGFRGHGMPRGILGGAGIGVSAFCAHPEEAIAFAQWVTSEPIQSSVYIENEGQPAHLGTWNRLRHTPRYAGFLDGAYDTITHAWTRPRDDWFLHFVDDICEIFPAFFLKDRAEEDMLADINALYRKHIGQEAQP</sequence>
<dbReference type="Proteomes" id="UP001553161">
    <property type="component" value="Unassembled WGS sequence"/>
</dbReference>